<evidence type="ECO:0000256" key="8">
    <source>
        <dbReference type="SAM" id="Phobius"/>
    </source>
</evidence>
<comment type="caution">
    <text evidence="10">The sequence shown here is derived from an EMBL/GenBank/DDBJ whole genome shotgun (WGS) entry which is preliminary data.</text>
</comment>
<accession>A0A5C6XCD3</accession>
<dbReference type="Pfam" id="PF13677">
    <property type="entry name" value="MotB_plug"/>
    <property type="match status" value="1"/>
</dbReference>
<organism evidence="10 11">
    <name type="scientific">Lujinxingia vulgaris</name>
    <dbReference type="NCBI Taxonomy" id="2600176"/>
    <lineage>
        <taxon>Bacteria</taxon>
        <taxon>Deltaproteobacteria</taxon>
        <taxon>Bradymonadales</taxon>
        <taxon>Lujinxingiaceae</taxon>
        <taxon>Lujinxingia</taxon>
    </lineage>
</organism>
<dbReference type="Proteomes" id="UP000321412">
    <property type="component" value="Unassembled WGS sequence"/>
</dbReference>
<dbReference type="InterPro" id="IPR036737">
    <property type="entry name" value="OmpA-like_sf"/>
</dbReference>
<dbReference type="OrthoDB" id="9783110at2"/>
<dbReference type="AlphaFoldDB" id="A0A5C6XCD3"/>
<proteinExistence type="inferred from homology"/>
<dbReference type="EMBL" id="VOSM01000001">
    <property type="protein sequence ID" value="TXD39071.1"/>
    <property type="molecule type" value="Genomic_DNA"/>
</dbReference>
<dbReference type="SUPFAM" id="SSF103088">
    <property type="entry name" value="OmpA-like"/>
    <property type="match status" value="1"/>
</dbReference>
<dbReference type="RefSeq" id="WP_146979506.1">
    <property type="nucleotide sequence ID" value="NZ_VOSM01000001.1"/>
</dbReference>
<dbReference type="InterPro" id="IPR006665">
    <property type="entry name" value="OmpA-like"/>
</dbReference>
<dbReference type="Gene3D" id="3.30.1330.60">
    <property type="entry name" value="OmpA-like domain"/>
    <property type="match status" value="1"/>
</dbReference>
<dbReference type="Pfam" id="PF00691">
    <property type="entry name" value="OmpA"/>
    <property type="match status" value="1"/>
</dbReference>
<dbReference type="CDD" id="cd07185">
    <property type="entry name" value="OmpA_C-like"/>
    <property type="match status" value="1"/>
</dbReference>
<feature type="domain" description="OmpA-like" evidence="9">
    <location>
        <begin position="91"/>
        <end position="227"/>
    </location>
</feature>
<evidence type="ECO:0000256" key="1">
    <source>
        <dbReference type="ARBA" id="ARBA00004162"/>
    </source>
</evidence>
<evidence type="ECO:0000259" key="9">
    <source>
        <dbReference type="PROSITE" id="PS51123"/>
    </source>
</evidence>
<evidence type="ECO:0000256" key="2">
    <source>
        <dbReference type="ARBA" id="ARBA00008914"/>
    </source>
</evidence>
<feature type="transmembrane region" description="Helical" evidence="8">
    <location>
        <begin position="20"/>
        <end position="41"/>
    </location>
</feature>
<comment type="subcellular location">
    <subcellularLocation>
        <location evidence="1">Cell membrane</location>
        <topology evidence="1">Single-pass membrane protein</topology>
    </subcellularLocation>
</comment>
<keyword evidence="11" id="KW-1185">Reference proteome</keyword>
<evidence type="ECO:0000256" key="6">
    <source>
        <dbReference type="ARBA" id="ARBA00023136"/>
    </source>
</evidence>
<comment type="similarity">
    <text evidence="2">Belongs to the MotB family.</text>
</comment>
<reference evidence="10 11" key="1">
    <citation type="submission" date="2019-08" db="EMBL/GenBank/DDBJ databases">
        <title>Bradymonadales sp. TMQ4.</title>
        <authorList>
            <person name="Liang Q."/>
        </authorList>
    </citation>
    <scope>NUCLEOTIDE SEQUENCE [LARGE SCALE GENOMIC DNA]</scope>
    <source>
        <strain evidence="10 11">TMQ4</strain>
    </source>
</reference>
<keyword evidence="6 7" id="KW-0472">Membrane</keyword>
<protein>
    <submittedName>
        <fullName evidence="10">OmpA family protein</fullName>
    </submittedName>
</protein>
<keyword evidence="5 8" id="KW-1133">Transmembrane helix</keyword>
<evidence type="ECO:0000256" key="3">
    <source>
        <dbReference type="ARBA" id="ARBA00022475"/>
    </source>
</evidence>
<dbReference type="InterPro" id="IPR025713">
    <property type="entry name" value="MotB-like_N_dom"/>
</dbReference>
<evidence type="ECO:0000256" key="5">
    <source>
        <dbReference type="ARBA" id="ARBA00022989"/>
    </source>
</evidence>
<gene>
    <name evidence="10" type="ORF">FRC98_01305</name>
</gene>
<evidence type="ECO:0000256" key="7">
    <source>
        <dbReference type="PROSITE-ProRule" id="PRU00473"/>
    </source>
</evidence>
<keyword evidence="4 8" id="KW-0812">Transmembrane</keyword>
<evidence type="ECO:0000256" key="4">
    <source>
        <dbReference type="ARBA" id="ARBA00022692"/>
    </source>
</evidence>
<evidence type="ECO:0000313" key="10">
    <source>
        <dbReference type="EMBL" id="TXD39071.1"/>
    </source>
</evidence>
<dbReference type="PANTHER" id="PTHR30329:SF21">
    <property type="entry name" value="LIPOPROTEIN YIAD-RELATED"/>
    <property type="match status" value="1"/>
</dbReference>
<sequence>MTQLIQERFSEESPTGQAGWLVSYADMMTILLTFMILLLSISTIAQTKYDLLVQAFTGSRAGNLHEVQEKIDRVIEEQALGGEVQTLLDDEGLKIEFSNALLFNSGSAELLPRALEVFAPIERHLVDDLGPTYGLVIEGYTDDVPVVSGRYRSNWELSTSRAIHVMERLAAAGLDRRRMSVQGFADTRPATEVDLYDTTTVDALDEAALNEVRGANRRVVIRIDSLDPDLVQRLYPDADSPGEAVPESPQEIF</sequence>
<evidence type="ECO:0000313" key="11">
    <source>
        <dbReference type="Proteomes" id="UP000321412"/>
    </source>
</evidence>
<dbReference type="GO" id="GO:0005886">
    <property type="term" value="C:plasma membrane"/>
    <property type="evidence" value="ECO:0007669"/>
    <property type="project" value="UniProtKB-SubCell"/>
</dbReference>
<dbReference type="InterPro" id="IPR050330">
    <property type="entry name" value="Bact_OuterMem_StrucFunc"/>
</dbReference>
<keyword evidence="3" id="KW-1003">Cell membrane</keyword>
<dbReference type="PANTHER" id="PTHR30329">
    <property type="entry name" value="STATOR ELEMENT OF FLAGELLAR MOTOR COMPLEX"/>
    <property type="match status" value="1"/>
</dbReference>
<name>A0A5C6XCD3_9DELT</name>
<dbReference type="PROSITE" id="PS51123">
    <property type="entry name" value="OMPA_2"/>
    <property type="match status" value="1"/>
</dbReference>